<organism evidence="13 14">
    <name type="scientific">Phytophthora infestans</name>
    <name type="common">Potato late blight agent</name>
    <name type="synonym">Botrytis infestans</name>
    <dbReference type="NCBI Taxonomy" id="4787"/>
    <lineage>
        <taxon>Eukaryota</taxon>
        <taxon>Sar</taxon>
        <taxon>Stramenopiles</taxon>
        <taxon>Oomycota</taxon>
        <taxon>Peronosporomycetes</taxon>
        <taxon>Peronosporales</taxon>
        <taxon>Peronosporaceae</taxon>
        <taxon>Phytophthora</taxon>
    </lineage>
</organism>
<keyword evidence="2 8" id="KW-0328">Glycosyltransferase</keyword>
<dbReference type="PROSITE" id="PS51977">
    <property type="entry name" value="WGR"/>
    <property type="match status" value="1"/>
</dbReference>
<feature type="domain" description="PARP alpha-helical" evidence="11">
    <location>
        <begin position="451"/>
        <end position="570"/>
    </location>
</feature>
<protein>
    <recommendedName>
        <fullName evidence="8">Poly [ADP-ribose] polymerase</fullName>
        <shortName evidence="8">PARP</shortName>
        <ecNumber evidence="8">2.4.2.-</ecNumber>
    </recommendedName>
</protein>
<dbReference type="Gene3D" id="3.90.228.10">
    <property type="match status" value="1"/>
</dbReference>
<dbReference type="Proteomes" id="UP000704712">
    <property type="component" value="Unassembled WGS sequence"/>
</dbReference>
<feature type="domain" description="PARP catalytic" evidence="10">
    <location>
        <begin position="579"/>
        <end position="813"/>
    </location>
</feature>
<gene>
    <name evidence="13" type="ORF">GN958_ATG15415</name>
</gene>
<evidence type="ECO:0000256" key="1">
    <source>
        <dbReference type="ARBA" id="ARBA00004123"/>
    </source>
</evidence>
<feature type="region of interest" description="Disordered" evidence="9">
    <location>
        <begin position="174"/>
        <end position="211"/>
    </location>
</feature>
<dbReference type="InterPro" id="IPR004102">
    <property type="entry name" value="Poly(ADP-ribose)pol_reg_dom"/>
</dbReference>
<feature type="compositionally biased region" description="Low complexity" evidence="9">
    <location>
        <begin position="106"/>
        <end position="124"/>
    </location>
</feature>
<evidence type="ECO:0000256" key="3">
    <source>
        <dbReference type="ARBA" id="ARBA00022679"/>
    </source>
</evidence>
<dbReference type="PANTHER" id="PTHR10459:SF60">
    <property type="entry name" value="POLY [ADP-RIBOSE] POLYMERASE 2"/>
    <property type="match status" value="1"/>
</dbReference>
<dbReference type="Pfam" id="PF02877">
    <property type="entry name" value="PARP_reg"/>
    <property type="match status" value="1"/>
</dbReference>
<sequence>LEKSSYDHNALQYAGNDAHCNDCRPIFFSLSVASRHGKTGNQYHRRRCIQTSKLNDSDPAQEHSRPATAEEGRKPQPQFISSRRSRRQIHTLKRRIATMAKKRRASTSSAQKASPAAAAMSSSPFPYPSPATPSRSSRFNLPRVHTSRSGVAASTRSQLTVAQLPVLSPPLKKRVTSRRSAKAVKLQLPDDDVDEDENDGRTNCCVHNSDTETEDDEEKLLLIKPDPYLPESYQHRAAVLRHAGSFYDAMLTRARVHNNHSEFIALQALEFDKQFYLWTRAGRVGCAGKTTLTGPFPSAEKVTLEFCTLFASNTNCEWEERHALRYQEGSYTWIELDYSTGTPYSESLTSALADNQGEMDNADSFRDFDLVPTASPPLPMAPSNTRKRRRAGIWTTYSTATSTSTTTATSSTSVRRSLSNQFDWLYAGSDGDTASAASTETSTCACATAPPSRLPTEVQDFLTLVADHTELSYAYTVTDELLGDAIMKLPLGRLSKTTIKRGYETLEEIYEALQSRQVSRARLSNLSSHFYSLIPHHSRLEVIDTMVKLGKKVQLMAEVGASVRGMVHEFVARRCASRNYLDACYDLLECELQPVKSSDPDFALIQTYIRNSNCCGRKQDRLQLLSVFRVEKPKQETRFEPFRTFTNRRILWHGSHLANWLGILSEGLRIAPPEVASNGRTFGKGLYFTDKVTKAQAYCHCRPTNGHNQCVFALSEVALGESKEMLNSDDNAKQFVHTGAGGRAKGAYYHSCKGVGSCRPDSAGEVVDIHGAIWPVGKPVQPEERTGLHHSEYIIYNPSQTRMRYVVLARSPY</sequence>
<dbReference type="AlphaFoldDB" id="A0A8S9U556"/>
<dbReference type="SMART" id="SM00773">
    <property type="entry name" value="WGR"/>
    <property type="match status" value="1"/>
</dbReference>
<evidence type="ECO:0000259" key="11">
    <source>
        <dbReference type="PROSITE" id="PS51060"/>
    </source>
</evidence>
<keyword evidence="6" id="KW-0539">Nucleus</keyword>
<feature type="compositionally biased region" description="Polar residues" evidence="9">
    <location>
        <begin position="147"/>
        <end position="156"/>
    </location>
</feature>
<dbReference type="CDD" id="cd01437">
    <property type="entry name" value="parp_like"/>
    <property type="match status" value="1"/>
</dbReference>
<feature type="compositionally biased region" description="Basic residues" evidence="9">
    <location>
        <begin position="83"/>
        <end position="105"/>
    </location>
</feature>
<name>A0A8S9U556_PHYIN</name>
<dbReference type="GO" id="GO:1990404">
    <property type="term" value="F:NAD+-protein mono-ADP-ribosyltransferase activity"/>
    <property type="evidence" value="ECO:0007669"/>
    <property type="project" value="TreeGrafter"/>
</dbReference>
<dbReference type="GO" id="GO:0003950">
    <property type="term" value="F:NAD+ poly-ADP-ribosyltransferase activity"/>
    <property type="evidence" value="ECO:0007669"/>
    <property type="project" value="UniProtKB-UniRule"/>
</dbReference>
<feature type="compositionally biased region" description="Acidic residues" evidence="9">
    <location>
        <begin position="189"/>
        <end position="198"/>
    </location>
</feature>
<feature type="region of interest" description="Disordered" evidence="9">
    <location>
        <begin position="51"/>
        <end position="156"/>
    </location>
</feature>
<comment type="catalytic activity">
    <reaction evidence="7">
        <text>NAD(+) + (ADP-D-ribosyl)n-acceptor = nicotinamide + (ADP-D-ribosyl)n+1-acceptor + H(+).</text>
        <dbReference type="EC" id="2.4.2.30"/>
    </reaction>
</comment>
<evidence type="ECO:0000259" key="12">
    <source>
        <dbReference type="PROSITE" id="PS51977"/>
    </source>
</evidence>
<dbReference type="PANTHER" id="PTHR10459">
    <property type="entry name" value="DNA LIGASE"/>
    <property type="match status" value="1"/>
</dbReference>
<evidence type="ECO:0000256" key="6">
    <source>
        <dbReference type="ARBA" id="ARBA00023242"/>
    </source>
</evidence>
<evidence type="ECO:0000256" key="9">
    <source>
        <dbReference type="SAM" id="MobiDB-lite"/>
    </source>
</evidence>
<dbReference type="SUPFAM" id="SSF56399">
    <property type="entry name" value="ADP-ribosylation"/>
    <property type="match status" value="1"/>
</dbReference>
<keyword evidence="3 8" id="KW-0808">Transferase</keyword>
<feature type="compositionally biased region" description="Basic and acidic residues" evidence="9">
    <location>
        <begin position="60"/>
        <end position="74"/>
    </location>
</feature>
<evidence type="ECO:0000256" key="5">
    <source>
        <dbReference type="ARBA" id="ARBA00023027"/>
    </source>
</evidence>
<evidence type="ECO:0000256" key="4">
    <source>
        <dbReference type="ARBA" id="ARBA00022695"/>
    </source>
</evidence>
<dbReference type="GO" id="GO:0006302">
    <property type="term" value="P:double-strand break repair"/>
    <property type="evidence" value="ECO:0007669"/>
    <property type="project" value="TreeGrafter"/>
</dbReference>
<comment type="subcellular location">
    <subcellularLocation>
        <location evidence="1">Nucleus</location>
    </subcellularLocation>
</comment>
<proteinExistence type="predicted"/>
<dbReference type="GO" id="GO:0016779">
    <property type="term" value="F:nucleotidyltransferase activity"/>
    <property type="evidence" value="ECO:0007669"/>
    <property type="project" value="UniProtKB-KW"/>
</dbReference>
<dbReference type="SUPFAM" id="SSF47587">
    <property type="entry name" value="Domain of poly(ADP-ribose) polymerase"/>
    <property type="match status" value="1"/>
</dbReference>
<dbReference type="PROSITE" id="PS51060">
    <property type="entry name" value="PARP_ALPHA_HD"/>
    <property type="match status" value="1"/>
</dbReference>
<dbReference type="InterPro" id="IPR036616">
    <property type="entry name" value="Poly(ADP-ribose)pol_reg_dom_sf"/>
</dbReference>
<dbReference type="InterPro" id="IPR050800">
    <property type="entry name" value="ARTD/PARP"/>
</dbReference>
<evidence type="ECO:0000256" key="7">
    <source>
        <dbReference type="ARBA" id="ARBA00033987"/>
    </source>
</evidence>
<dbReference type="PROSITE" id="PS51059">
    <property type="entry name" value="PARP_CATALYTIC"/>
    <property type="match status" value="1"/>
</dbReference>
<evidence type="ECO:0000256" key="8">
    <source>
        <dbReference type="RuleBase" id="RU362114"/>
    </source>
</evidence>
<dbReference type="InterPro" id="IPR012317">
    <property type="entry name" value="Poly(ADP-ribose)pol_cat_dom"/>
</dbReference>
<dbReference type="Gene3D" id="1.20.142.10">
    <property type="entry name" value="Poly(ADP-ribose) polymerase, regulatory domain"/>
    <property type="match status" value="1"/>
</dbReference>
<evidence type="ECO:0000256" key="2">
    <source>
        <dbReference type="ARBA" id="ARBA00022676"/>
    </source>
</evidence>
<dbReference type="EMBL" id="JAACNO010002165">
    <property type="protein sequence ID" value="KAF4135393.1"/>
    <property type="molecule type" value="Genomic_DNA"/>
</dbReference>
<dbReference type="EC" id="2.4.2.-" evidence="8"/>
<dbReference type="SUPFAM" id="SSF142921">
    <property type="entry name" value="WGR domain-like"/>
    <property type="match status" value="1"/>
</dbReference>
<dbReference type="Pfam" id="PF00644">
    <property type="entry name" value="PARP"/>
    <property type="match status" value="1"/>
</dbReference>
<comment type="caution">
    <text evidence="13">The sequence shown here is derived from an EMBL/GenBank/DDBJ whole genome shotgun (WGS) entry which is preliminary data.</text>
</comment>
<feature type="non-terminal residue" evidence="13">
    <location>
        <position position="1"/>
    </location>
</feature>
<evidence type="ECO:0000313" key="14">
    <source>
        <dbReference type="Proteomes" id="UP000704712"/>
    </source>
</evidence>
<evidence type="ECO:0000313" key="13">
    <source>
        <dbReference type="EMBL" id="KAF4135393.1"/>
    </source>
</evidence>
<dbReference type="FunFam" id="1.20.142.10:FF:000007">
    <property type="entry name" value="Poly [ADP-ribose] polymerase"/>
    <property type="match status" value="1"/>
</dbReference>
<reference evidence="13" key="1">
    <citation type="submission" date="2020-03" db="EMBL/GenBank/DDBJ databases">
        <title>Hybrid Assembly of Korean Phytophthora infestans isolates.</title>
        <authorList>
            <person name="Prokchorchik M."/>
            <person name="Lee Y."/>
            <person name="Seo J."/>
            <person name="Cho J.-H."/>
            <person name="Park Y.-E."/>
            <person name="Jang D.-C."/>
            <person name="Im J.-S."/>
            <person name="Choi J.-G."/>
            <person name="Park H.-J."/>
            <person name="Lee G.-B."/>
            <person name="Lee Y.-G."/>
            <person name="Hong S.-Y."/>
            <person name="Cho K."/>
            <person name="Sohn K.H."/>
        </authorList>
    </citation>
    <scope>NUCLEOTIDE SEQUENCE</scope>
    <source>
        <strain evidence="13">KR_2_A2</strain>
    </source>
</reference>
<dbReference type="Pfam" id="PF05406">
    <property type="entry name" value="WGR"/>
    <property type="match status" value="1"/>
</dbReference>
<evidence type="ECO:0000259" key="10">
    <source>
        <dbReference type="PROSITE" id="PS51059"/>
    </source>
</evidence>
<feature type="domain" description="WGR" evidence="12">
    <location>
        <begin position="236"/>
        <end position="331"/>
    </location>
</feature>
<dbReference type="InterPro" id="IPR008893">
    <property type="entry name" value="WGR_domain"/>
</dbReference>
<accession>A0A8S9U556</accession>
<dbReference type="GO" id="GO:0070212">
    <property type="term" value="P:protein poly-ADP-ribosylation"/>
    <property type="evidence" value="ECO:0007669"/>
    <property type="project" value="TreeGrafter"/>
</dbReference>
<dbReference type="GO" id="GO:0005730">
    <property type="term" value="C:nucleolus"/>
    <property type="evidence" value="ECO:0007669"/>
    <property type="project" value="TreeGrafter"/>
</dbReference>
<keyword evidence="5 8" id="KW-0520">NAD</keyword>
<dbReference type="InterPro" id="IPR036930">
    <property type="entry name" value="WGR_dom_sf"/>
</dbReference>
<keyword evidence="4" id="KW-0548">Nucleotidyltransferase</keyword>